<proteinExistence type="predicted"/>
<dbReference type="GO" id="GO:0016887">
    <property type="term" value="F:ATP hydrolysis activity"/>
    <property type="evidence" value="ECO:0007669"/>
    <property type="project" value="InterPro"/>
</dbReference>
<dbReference type="PANTHER" id="PTHR47691">
    <property type="entry name" value="REGULATOR-RELATED"/>
    <property type="match status" value="1"/>
</dbReference>
<dbReference type="InterPro" id="IPR001867">
    <property type="entry name" value="OmpR/PhoB-type_DNA-bd"/>
</dbReference>
<dbReference type="SUPFAM" id="SSF46894">
    <property type="entry name" value="C-terminal effector domain of the bipartite response regulators"/>
    <property type="match status" value="1"/>
</dbReference>
<evidence type="ECO:0000313" key="5">
    <source>
        <dbReference type="EMBL" id="OAF10221.1"/>
    </source>
</evidence>
<dbReference type="GO" id="GO:0006355">
    <property type="term" value="P:regulation of DNA-templated transcription"/>
    <property type="evidence" value="ECO:0007669"/>
    <property type="project" value="InterPro"/>
</dbReference>
<feature type="DNA-binding region" description="OmpR/PhoB-type" evidence="2">
    <location>
        <begin position="8"/>
        <end position="106"/>
    </location>
</feature>
<accession>A0A176YTV1</accession>
<name>A0A176YTV1_9BRAD</name>
<organism evidence="5 6">
    <name type="scientific">Bradyrhizobium centrolobii</name>
    <dbReference type="NCBI Taxonomy" id="1505087"/>
    <lineage>
        <taxon>Bacteria</taxon>
        <taxon>Pseudomonadati</taxon>
        <taxon>Pseudomonadota</taxon>
        <taxon>Alphaproteobacteria</taxon>
        <taxon>Hyphomicrobiales</taxon>
        <taxon>Nitrobacteraceae</taxon>
        <taxon>Bradyrhizobium</taxon>
    </lineage>
</organism>
<dbReference type="InterPro" id="IPR011990">
    <property type="entry name" value="TPR-like_helical_dom_sf"/>
</dbReference>
<dbReference type="EMBL" id="LUUB01000053">
    <property type="protein sequence ID" value="OAF10221.1"/>
    <property type="molecule type" value="Genomic_DNA"/>
</dbReference>
<dbReference type="PROSITE" id="PS51755">
    <property type="entry name" value="OMPR_PHOB"/>
    <property type="match status" value="1"/>
</dbReference>
<evidence type="ECO:0000256" key="3">
    <source>
        <dbReference type="SAM" id="MobiDB-lite"/>
    </source>
</evidence>
<feature type="domain" description="OmpR/PhoB-type" evidence="4">
    <location>
        <begin position="8"/>
        <end position="106"/>
    </location>
</feature>
<dbReference type="PANTHER" id="PTHR47691:SF3">
    <property type="entry name" value="HTH-TYPE TRANSCRIPTIONAL REGULATOR RV0890C-RELATED"/>
    <property type="match status" value="1"/>
</dbReference>
<dbReference type="SMART" id="SM00862">
    <property type="entry name" value="Trans_reg_C"/>
    <property type="match status" value="1"/>
</dbReference>
<dbReference type="Gene3D" id="1.10.10.10">
    <property type="entry name" value="Winged helix-like DNA-binding domain superfamily/Winged helix DNA-binding domain"/>
    <property type="match status" value="1"/>
</dbReference>
<dbReference type="PRINTS" id="PR00364">
    <property type="entry name" value="DISEASERSIST"/>
</dbReference>
<protein>
    <recommendedName>
        <fullName evidence="4">OmpR/PhoB-type domain-containing protein</fullName>
    </recommendedName>
</protein>
<dbReference type="GO" id="GO:0003677">
    <property type="term" value="F:DNA binding"/>
    <property type="evidence" value="ECO:0007669"/>
    <property type="project" value="UniProtKB-UniRule"/>
</dbReference>
<dbReference type="AlphaFoldDB" id="A0A176YTV1"/>
<comment type="caution">
    <text evidence="5">The sequence shown here is derived from an EMBL/GenBank/DDBJ whole genome shotgun (WGS) entry which is preliminary data.</text>
</comment>
<evidence type="ECO:0000259" key="4">
    <source>
        <dbReference type="PROSITE" id="PS51755"/>
    </source>
</evidence>
<evidence type="ECO:0000256" key="2">
    <source>
        <dbReference type="PROSITE-ProRule" id="PRU01091"/>
    </source>
</evidence>
<sequence length="975" mass="107362">MQQQFSQFEAFEFGPYRLIPSKRLLLTGQKAVELGSRAFDILTLLLEHRGEVVSRRQILDHAWPGLTVDEANLRVQMSDLRRALNVEDDGASYITNVQGRGYMFVAPVRTVSSSQAAVTSSGALSTGGKLPWRPQRVIGRADAVDALVAQTLAYRFVTIVGPGGIGKTTLAVELGHRLASEFGDDVFYADLGSLKAPDLVLPTIAAALGYTAHSGDLLTALALFVADRRLMLIVDCCEHVIEEAANLTAKLFQHAPNIHLVATSREALRADGETVYLIEPLGLPAEREEMTADEVARAPSVELLMQRAAASGYVGGVDDANALAAAEICRRLDGNPLAIELAASRLVTYGFRGLLEGLRGRAVLTWPGRRHEPRHRSLEATLDWSFRLLSDVERRVLARLSVLIGPFTMQAAQALAVDAIDEGWTVARAVEELADKSLIAILPVDDTHLYRIPDITRYYAEMKLAESGERQKVLRRHAEFCTDTLRQADGEPRHLIERRTLRHGLHVGNVRAALDWCFSSLGDARLGTALAAFASRMLLDRSMLTECLRWCEIAVAHIDEREPLSICALRLQEALALCRMYLKANDDQVGDTIARALDMAAALGERQSELHLLAGRNLFLTRRGDYTGALVAAERFAGLAQSSQDPVEIAASEWMLGSTHNLIGHQDLGRELVERGIARAEALGIGKTYYFGFDNKARGTLGRVWTSWLCGAPEKARRLAERVIDEWGAQNHPVSSCIAYLYSAVVVLWLRDLDWAERLIETLIEVADKHQLMPYRTGGMALKGELLLARGQTEASVAVLRAVLEPLGTEQLTILRTPAMRAYSEGLARMGEVDQAEGSIAGLIEQAETVSPTYLLPELLRTQGDVMLARRPADRARAEACYLRALEQARTDGAVGWELRAAIALARLWQEDQRAGDAAELLQRSLSKFTEGADTPDLIDARQLLQSMQWRDPAPQRGGRRRSISKRTRPASRST</sequence>
<evidence type="ECO:0000313" key="6">
    <source>
        <dbReference type="Proteomes" id="UP000076959"/>
    </source>
</evidence>
<dbReference type="STRING" id="1505087.AYJ54_11085"/>
<dbReference type="GO" id="GO:0000160">
    <property type="term" value="P:phosphorelay signal transduction system"/>
    <property type="evidence" value="ECO:0007669"/>
    <property type="project" value="InterPro"/>
</dbReference>
<dbReference type="CDD" id="cd00383">
    <property type="entry name" value="trans_reg_C"/>
    <property type="match status" value="1"/>
</dbReference>
<evidence type="ECO:0000256" key="1">
    <source>
        <dbReference type="ARBA" id="ARBA00023125"/>
    </source>
</evidence>
<reference evidence="5 6" key="1">
    <citation type="submission" date="2016-03" db="EMBL/GenBank/DDBJ databases">
        <title>Draft Genome Sequence of the Strain BR 10245 (Bradyrhizobium sp.) isolated from nodules of Centrolobium paraense.</title>
        <authorList>
            <person name="Simoes-Araujo J.L.Sr."/>
            <person name="Barauna A.C."/>
            <person name="Silva K."/>
            <person name="Zilli J.E."/>
        </authorList>
    </citation>
    <scope>NUCLEOTIDE SEQUENCE [LARGE SCALE GENOMIC DNA]</scope>
    <source>
        <strain evidence="5 6">BR 10245</strain>
    </source>
</reference>
<gene>
    <name evidence="5" type="ORF">AYJ54_11085</name>
</gene>
<dbReference type="InterPro" id="IPR016032">
    <property type="entry name" value="Sig_transdc_resp-reg_C-effctor"/>
</dbReference>
<dbReference type="OrthoDB" id="4473689at2"/>
<dbReference type="Gene3D" id="3.40.50.300">
    <property type="entry name" value="P-loop containing nucleotide triphosphate hydrolases"/>
    <property type="match status" value="1"/>
</dbReference>
<feature type="region of interest" description="Disordered" evidence="3">
    <location>
        <begin position="949"/>
        <end position="975"/>
    </location>
</feature>
<feature type="compositionally biased region" description="Basic residues" evidence="3">
    <location>
        <begin position="958"/>
        <end position="975"/>
    </location>
</feature>
<dbReference type="SUPFAM" id="SSF52540">
    <property type="entry name" value="P-loop containing nucleoside triphosphate hydrolases"/>
    <property type="match status" value="1"/>
</dbReference>
<dbReference type="Gene3D" id="1.25.40.10">
    <property type="entry name" value="Tetratricopeptide repeat domain"/>
    <property type="match status" value="2"/>
</dbReference>
<keyword evidence="1 2" id="KW-0238">DNA-binding</keyword>
<dbReference type="Pfam" id="PF00486">
    <property type="entry name" value="Trans_reg_C"/>
    <property type="match status" value="1"/>
</dbReference>
<dbReference type="InterPro" id="IPR036388">
    <property type="entry name" value="WH-like_DNA-bd_sf"/>
</dbReference>
<dbReference type="Proteomes" id="UP000076959">
    <property type="component" value="Unassembled WGS sequence"/>
</dbReference>
<dbReference type="InterPro" id="IPR027417">
    <property type="entry name" value="P-loop_NTPase"/>
</dbReference>
<dbReference type="Pfam" id="PF13401">
    <property type="entry name" value="AAA_22"/>
    <property type="match status" value="1"/>
</dbReference>
<dbReference type="RefSeq" id="WP_063699816.1">
    <property type="nucleotide sequence ID" value="NZ_LUUB01000053.1"/>
</dbReference>
<keyword evidence="6" id="KW-1185">Reference proteome</keyword>
<dbReference type="InterPro" id="IPR049945">
    <property type="entry name" value="AAA_22"/>
</dbReference>